<dbReference type="Proteomes" id="UP001381693">
    <property type="component" value="Unassembled WGS sequence"/>
</dbReference>
<gene>
    <name evidence="1" type="ORF">SK128_028108</name>
</gene>
<proteinExistence type="predicted"/>
<evidence type="ECO:0000313" key="2">
    <source>
        <dbReference type="Proteomes" id="UP001381693"/>
    </source>
</evidence>
<sequence length="102" mass="11103">MKPYSSRSVELERFGSLRPTQNLYNGIMSGEKIALLAVTFSCMDPSMKRWSSVGNVEEIASIVSRASCCCREGGFALEVGMKKIAGIGSIQGEVHENSLLQK</sequence>
<name>A0AAN8WLW0_HALRR</name>
<comment type="caution">
    <text evidence="1">The sequence shown here is derived from an EMBL/GenBank/DDBJ whole genome shotgun (WGS) entry which is preliminary data.</text>
</comment>
<evidence type="ECO:0000313" key="1">
    <source>
        <dbReference type="EMBL" id="KAK7015542.1"/>
    </source>
</evidence>
<keyword evidence="2" id="KW-1185">Reference proteome</keyword>
<protein>
    <submittedName>
        <fullName evidence="1">Uncharacterized protein</fullName>
    </submittedName>
</protein>
<feature type="non-terminal residue" evidence="1">
    <location>
        <position position="102"/>
    </location>
</feature>
<dbReference type="EMBL" id="JAXCGZ010023204">
    <property type="protein sequence ID" value="KAK7015542.1"/>
    <property type="molecule type" value="Genomic_DNA"/>
</dbReference>
<reference evidence="1 2" key="1">
    <citation type="submission" date="2023-11" db="EMBL/GenBank/DDBJ databases">
        <title>Halocaridina rubra genome assembly.</title>
        <authorList>
            <person name="Smith C."/>
        </authorList>
    </citation>
    <scope>NUCLEOTIDE SEQUENCE [LARGE SCALE GENOMIC DNA]</scope>
    <source>
        <strain evidence="1">EP-1</strain>
        <tissue evidence="1">Whole</tissue>
    </source>
</reference>
<accession>A0AAN8WLW0</accession>
<dbReference type="AlphaFoldDB" id="A0AAN8WLW0"/>
<organism evidence="1 2">
    <name type="scientific">Halocaridina rubra</name>
    <name type="common">Hawaiian red shrimp</name>
    <dbReference type="NCBI Taxonomy" id="373956"/>
    <lineage>
        <taxon>Eukaryota</taxon>
        <taxon>Metazoa</taxon>
        <taxon>Ecdysozoa</taxon>
        <taxon>Arthropoda</taxon>
        <taxon>Crustacea</taxon>
        <taxon>Multicrustacea</taxon>
        <taxon>Malacostraca</taxon>
        <taxon>Eumalacostraca</taxon>
        <taxon>Eucarida</taxon>
        <taxon>Decapoda</taxon>
        <taxon>Pleocyemata</taxon>
        <taxon>Caridea</taxon>
        <taxon>Atyoidea</taxon>
        <taxon>Atyidae</taxon>
        <taxon>Halocaridina</taxon>
    </lineage>
</organism>